<accession>A0A085FZ36</accession>
<dbReference type="AlphaFoldDB" id="A0A085FZ36"/>
<dbReference type="Pfam" id="PF21845">
    <property type="entry name" value="DUF6904"/>
    <property type="match status" value="1"/>
</dbReference>
<evidence type="ECO:0000313" key="1">
    <source>
        <dbReference type="EMBL" id="KFC76731.1"/>
    </source>
</evidence>
<gene>
    <name evidence="1" type="ORF">GBAG_4316</name>
</gene>
<dbReference type="InterPro" id="IPR054199">
    <property type="entry name" value="DUF6904"/>
</dbReference>
<protein>
    <submittedName>
        <fullName evidence="1">Uncharacterized protein</fullName>
    </submittedName>
</protein>
<dbReference type="Proteomes" id="UP000028653">
    <property type="component" value="Unassembled WGS sequence"/>
</dbReference>
<dbReference type="EMBL" id="JMPI01000075">
    <property type="protein sequence ID" value="KFC76731.1"/>
    <property type="molecule type" value="Genomic_DNA"/>
</dbReference>
<name>A0A085FZ36_9ENTR</name>
<reference evidence="1 2" key="1">
    <citation type="submission" date="2014-05" db="EMBL/GenBank/DDBJ databases">
        <title>ATOL: Assembling a taxonomically balanced genome-scale reconstruction of the evolutionary history of the Enterobacteriaceae.</title>
        <authorList>
            <person name="Plunkett G.III."/>
            <person name="Neeno-Eckwall E.C."/>
            <person name="Glasner J.D."/>
            <person name="Perna N.T."/>
        </authorList>
    </citation>
    <scope>NUCLEOTIDE SEQUENCE [LARGE SCALE GENOMIC DNA]</scope>
    <source>
        <strain evidence="1 2">ATCC 33320</strain>
    </source>
</reference>
<organism evidence="1 2">
    <name type="scientific">Buttiauxella agrestis ATCC 33320</name>
    <dbReference type="NCBI Taxonomy" id="1006004"/>
    <lineage>
        <taxon>Bacteria</taxon>
        <taxon>Pseudomonadati</taxon>
        <taxon>Pseudomonadota</taxon>
        <taxon>Gammaproteobacteria</taxon>
        <taxon>Enterobacterales</taxon>
        <taxon>Enterobacteriaceae</taxon>
        <taxon>Buttiauxella</taxon>
    </lineage>
</organism>
<dbReference type="OrthoDB" id="8351634at2"/>
<dbReference type="RefSeq" id="WP_034500120.1">
    <property type="nucleotide sequence ID" value="NZ_JMPI01000075.1"/>
</dbReference>
<sequence>MFRFELTPNNAGIILWGDTAALDELHQFIHFAVDESPLIKIKDGFMLALAYDIRKAREGCRRTEQYQYEEGDSYQLYGVELLWPLVLLQSAILRRSMSYIQTDKKQLSIMYAFEHILESALQEFLPGNRAEIMIKMASSVSDSDFEWLEDCIDSRCCYFLSQPPAKRKEKLDKILCSFDSLWSQYAREKPDTKMLNTMNNTDWVWPDTIHW</sequence>
<proteinExistence type="predicted"/>
<evidence type="ECO:0000313" key="2">
    <source>
        <dbReference type="Proteomes" id="UP000028653"/>
    </source>
</evidence>
<dbReference type="eggNOG" id="ENOG5031DZQ">
    <property type="taxonomic scope" value="Bacteria"/>
</dbReference>
<comment type="caution">
    <text evidence="1">The sequence shown here is derived from an EMBL/GenBank/DDBJ whole genome shotgun (WGS) entry which is preliminary data.</text>
</comment>
<keyword evidence="2" id="KW-1185">Reference proteome</keyword>